<dbReference type="Proteomes" id="UP000237310">
    <property type="component" value="Unassembled WGS sequence"/>
</dbReference>
<comment type="caution">
    <text evidence="2">The sequence shown here is derived from an EMBL/GenBank/DDBJ whole genome shotgun (WGS) entry which is preliminary data.</text>
</comment>
<keyword evidence="3" id="KW-1185">Reference proteome</keyword>
<keyword evidence="1" id="KW-1133">Transmembrane helix</keyword>
<gene>
    <name evidence="2" type="ORF">C3L50_04400</name>
</gene>
<keyword evidence="1" id="KW-0472">Membrane</keyword>
<name>A0A2S5AF49_9FLAO</name>
<protein>
    <submittedName>
        <fullName evidence="2">Uncharacterized protein</fullName>
    </submittedName>
</protein>
<dbReference type="RefSeq" id="WP_103804929.1">
    <property type="nucleotide sequence ID" value="NZ_PQVG01000002.1"/>
</dbReference>
<proteinExistence type="predicted"/>
<evidence type="ECO:0000313" key="3">
    <source>
        <dbReference type="Proteomes" id="UP000237310"/>
    </source>
</evidence>
<feature type="transmembrane region" description="Helical" evidence="1">
    <location>
        <begin position="12"/>
        <end position="29"/>
    </location>
</feature>
<evidence type="ECO:0000313" key="2">
    <source>
        <dbReference type="EMBL" id="POY40743.1"/>
    </source>
</evidence>
<accession>A0A2S5AF49</accession>
<reference evidence="2 3" key="1">
    <citation type="submission" date="2018-01" db="EMBL/GenBank/DDBJ databases">
        <authorList>
            <person name="Gaut B.S."/>
            <person name="Morton B.R."/>
            <person name="Clegg M.T."/>
            <person name="Duvall M.R."/>
        </authorList>
    </citation>
    <scope>NUCLEOTIDE SEQUENCE [LARGE SCALE GENOMIC DNA]</scope>
    <source>
        <strain evidence="2 3">HR-AY</strain>
    </source>
</reference>
<keyword evidence="1" id="KW-0812">Transmembrane</keyword>
<dbReference type="AlphaFoldDB" id="A0A2S5AF49"/>
<evidence type="ECO:0000256" key="1">
    <source>
        <dbReference type="SAM" id="Phobius"/>
    </source>
</evidence>
<feature type="transmembrane region" description="Helical" evidence="1">
    <location>
        <begin position="41"/>
        <end position="64"/>
    </location>
</feature>
<dbReference type="EMBL" id="PQVG01000002">
    <property type="protein sequence ID" value="POY40743.1"/>
    <property type="molecule type" value="Genomic_DNA"/>
</dbReference>
<dbReference type="OrthoDB" id="1365732at2"/>
<organism evidence="2 3">
    <name type="scientific">Flavobacterium alvei</name>
    <dbReference type="NCBI Taxonomy" id="2080416"/>
    <lineage>
        <taxon>Bacteria</taxon>
        <taxon>Pseudomonadati</taxon>
        <taxon>Bacteroidota</taxon>
        <taxon>Flavobacteriia</taxon>
        <taxon>Flavobacteriales</taxon>
        <taxon>Flavobacteriaceae</taxon>
        <taxon>Flavobacterium</taxon>
    </lineage>
</organism>
<sequence length="90" mass="10756">MSSRTERRKKKWLYIFVSSIIFGIGYYFLNEVSTWFEVPLGVTFHVIFGCTLMAISGIYIGYSIKKMYFTKRKKRSKRIYLEDTKDEKSK</sequence>